<dbReference type="PATRIC" id="fig|246787.4.peg.3379"/>
<organism evidence="2 3">
    <name type="scientific">Bacteroides cellulosilyticus</name>
    <dbReference type="NCBI Taxonomy" id="246787"/>
    <lineage>
        <taxon>Bacteria</taxon>
        <taxon>Pseudomonadati</taxon>
        <taxon>Bacteroidota</taxon>
        <taxon>Bacteroidia</taxon>
        <taxon>Bacteroidales</taxon>
        <taxon>Bacteroidaceae</taxon>
        <taxon>Bacteroides</taxon>
    </lineage>
</organism>
<dbReference type="InterPro" id="IPR024535">
    <property type="entry name" value="RHGA/B-epi-like_pectate_lyase"/>
</dbReference>
<dbReference type="KEGG" id="bcel:BcellWH2_03264"/>
<dbReference type="SUPFAM" id="SSF51126">
    <property type="entry name" value="Pectin lyase-like"/>
    <property type="match status" value="1"/>
</dbReference>
<evidence type="ECO:0000313" key="3">
    <source>
        <dbReference type="Proteomes" id="UP000061809"/>
    </source>
</evidence>
<evidence type="ECO:0000259" key="1">
    <source>
        <dbReference type="Pfam" id="PF12708"/>
    </source>
</evidence>
<dbReference type="InterPro" id="IPR012334">
    <property type="entry name" value="Pectin_lyas_fold"/>
</dbReference>
<dbReference type="InterPro" id="IPR011050">
    <property type="entry name" value="Pectin_lyase_fold/virulence"/>
</dbReference>
<name>A0A0P0FYU1_9BACE</name>
<reference evidence="2 3" key="1">
    <citation type="journal article" date="2015" name="Science">
        <title>Genetic determinants of in vivo fitness and diet responsiveness in multiple human gut Bacteroides.</title>
        <authorList>
            <person name="Wu M."/>
            <person name="McNulty N.P."/>
            <person name="Rodionov D.A."/>
            <person name="Khoroshkin M.S."/>
            <person name="Griffin N.W."/>
            <person name="Cheng J."/>
            <person name="Latreille P."/>
            <person name="Kerstetter R.A."/>
            <person name="Terrapon N."/>
            <person name="Henrissat B."/>
            <person name="Osterman A.L."/>
            <person name="Gordon J.I."/>
        </authorList>
    </citation>
    <scope>NUCLEOTIDE SEQUENCE [LARGE SCALE GENOMIC DNA]</scope>
    <source>
        <strain evidence="2 3">WH2</strain>
    </source>
</reference>
<sequence length="776" mass="86467">MELNKIFLSGLTFLWVCSGNGYSADRQDGKFEPKLFQVTTAETRPNDAVLIRGEYLDKIKSVKVFTLDNGNVGNAEPAYVPLPVEDRLPDVNGTNLRTGPLASYKAKAVDLLQQKEQSLKFIVPEDLKNGVFSVEMTDVNNEKAYFYLNVPIVRWALSEDGECAVAGDYLRVQGKNLLRDKDKAHAVLVPLKGGKNVRCKVTDFFDDFSVSVDIPDNTPLGTYYLYYHNGMGGKTAWSEPLRIDVVSKSPDWWGVKVFNVMDYGAVGDGVHNETAAFRAALHAAGQNGGGKVYVPRGRYMLTGELILSPNTLIEGESKELTHIFWNPLNWDLYELPNSLISGTHHFGLRNLVMWSSRAWGVIMSTGPVEEQGTILLENLIVRQTGQLSGMIYQVKSNRDQVEAEFHSRWSKTGIILRGKNLKVRNCVFNSAGMYTFYAAGGFVQNCRFERHTTGTNQPYMLVHPKGLIFEDCYKQGDGFGYASSIDESRNLYEARNYIPFDYTNDRECMTLDGGSGGYYGPIKSVEGNIITIPEDVETNQWTENHWNGGGVYIINGTGAGQFRRIRSHTLTKIELDQPFLVQPDATSEISVTTVRHHLYFINNEAVDVGAYQLYGSVQNCVISGMTMTRCNGIVGRGSLLYRGKQPEWYIDIVNCRLKEGNYSHWFGIDDRGHSGHQSINLIGSGGTGMSIGTVIRRNVLSEYSYIRTSPGANPDAVTDVIIEDNSFDIAKNAILLGGNATNTSGVLIHNNRYNEVDKRLETNVNKDSYLVIDDNL</sequence>
<dbReference type="Proteomes" id="UP000061809">
    <property type="component" value="Chromosome"/>
</dbReference>
<dbReference type="RefSeq" id="WP_029426596.1">
    <property type="nucleotide sequence ID" value="NZ_CP012801.1"/>
</dbReference>
<evidence type="ECO:0000313" key="2">
    <source>
        <dbReference type="EMBL" id="ALJ60498.1"/>
    </source>
</evidence>
<dbReference type="AlphaFoldDB" id="A0A0P0FYU1"/>
<dbReference type="EMBL" id="CP012801">
    <property type="protein sequence ID" value="ALJ60498.1"/>
    <property type="molecule type" value="Genomic_DNA"/>
</dbReference>
<gene>
    <name evidence="2" type="ORF">BcellWH2_03264</name>
</gene>
<proteinExistence type="predicted"/>
<protein>
    <submittedName>
        <fullName evidence="2">Pectate lyase superfamily protein</fullName>
    </submittedName>
</protein>
<dbReference type="GO" id="GO:0016829">
    <property type="term" value="F:lyase activity"/>
    <property type="evidence" value="ECO:0007669"/>
    <property type="project" value="UniProtKB-KW"/>
</dbReference>
<dbReference type="Gene3D" id="2.160.20.10">
    <property type="entry name" value="Single-stranded right-handed beta-helix, Pectin lyase-like"/>
    <property type="match status" value="1"/>
</dbReference>
<dbReference type="Pfam" id="PF12708">
    <property type="entry name" value="Pect-lyase_RHGA_epim"/>
    <property type="match status" value="1"/>
</dbReference>
<accession>A0A0P0FYU1</accession>
<keyword evidence="2" id="KW-0456">Lyase</keyword>
<feature type="domain" description="Rhamnogalacturonase A/B/Epimerase-like pectate lyase" evidence="1">
    <location>
        <begin position="258"/>
        <end position="474"/>
    </location>
</feature>